<dbReference type="PANTHER" id="PTHR11935">
    <property type="entry name" value="BETA LACTAMASE DOMAIN"/>
    <property type="match status" value="1"/>
</dbReference>
<keyword evidence="8" id="KW-0862">Zinc</keyword>
<evidence type="ECO:0000259" key="10">
    <source>
        <dbReference type="SMART" id="SM00849"/>
    </source>
</evidence>
<comment type="cofactor">
    <cofactor evidence="2">
        <name>Zn(2+)</name>
        <dbReference type="ChEBI" id="CHEBI:29105"/>
    </cofactor>
</comment>
<comment type="caution">
    <text evidence="11">The sequence shown here is derived from an EMBL/GenBank/DDBJ whole genome shotgun (WGS) entry which is preliminary data.</text>
</comment>
<evidence type="ECO:0000256" key="6">
    <source>
        <dbReference type="ARBA" id="ARBA00022723"/>
    </source>
</evidence>
<keyword evidence="12" id="KW-1185">Reference proteome</keyword>
<comment type="pathway">
    <text evidence="3">Secondary metabolite metabolism; methylglyoxal degradation; (R)-lactate from methylglyoxal: step 2/2.</text>
</comment>
<dbReference type="SUPFAM" id="SSF56281">
    <property type="entry name" value="Metallo-hydrolase/oxidoreductase"/>
    <property type="match status" value="1"/>
</dbReference>
<evidence type="ECO:0000313" key="11">
    <source>
        <dbReference type="EMBL" id="KAL1876816.1"/>
    </source>
</evidence>
<dbReference type="InterPro" id="IPR001279">
    <property type="entry name" value="Metallo-B-lactamas"/>
</dbReference>
<evidence type="ECO:0000256" key="1">
    <source>
        <dbReference type="ARBA" id="ARBA00001623"/>
    </source>
</evidence>
<dbReference type="EC" id="3.1.2.6" evidence="5"/>
<evidence type="ECO:0000256" key="5">
    <source>
        <dbReference type="ARBA" id="ARBA00011917"/>
    </source>
</evidence>
<name>A0ABR3XLF1_9PEZI</name>
<dbReference type="InterPro" id="IPR032282">
    <property type="entry name" value="HAGH_C"/>
</dbReference>
<proteinExistence type="inferred from homology"/>
<dbReference type="Pfam" id="PF00753">
    <property type="entry name" value="Lactamase_B"/>
    <property type="match status" value="2"/>
</dbReference>
<dbReference type="InterPro" id="IPR035680">
    <property type="entry name" value="Clx_II_MBL"/>
</dbReference>
<dbReference type="InterPro" id="IPR036866">
    <property type="entry name" value="RibonucZ/Hydroxyglut_hydro"/>
</dbReference>
<evidence type="ECO:0000313" key="12">
    <source>
        <dbReference type="Proteomes" id="UP001586593"/>
    </source>
</evidence>
<evidence type="ECO:0000256" key="4">
    <source>
        <dbReference type="ARBA" id="ARBA00006759"/>
    </source>
</evidence>
<gene>
    <name evidence="11" type="ORF">VTK73DRAFT_9193</name>
</gene>
<evidence type="ECO:0000256" key="3">
    <source>
        <dbReference type="ARBA" id="ARBA00004963"/>
    </source>
</evidence>
<sequence length="281" mass="31329">MNCIAAFRSLRTPISRNIFPHARKMHIQSIPMWVGRSDNYAYLVVDDKSKDAVIIDPANPEEVVPVLEKAIQNGEINLTAVVNTHHHWDHAGGNKKLLSQLGKPDLQIIGGKDCEAVTKTPAHGEDFKLGSIVVKGLHTPCHTQDSICWYMQDGDDKVVFTGDTLFHGGCGKFFEGTADEMHKALNVTLASLPDDTRVFPGHEYTKSNVRFGKSVLQNEAIKALEAFADSHKETQGRFTIGDEKKHNVFMRPQDPQIQQATGETDPVAIMRKLREMKNSFK</sequence>
<dbReference type="NCBIfam" id="TIGR03413">
    <property type="entry name" value="GSH_gloB"/>
    <property type="match status" value="1"/>
</dbReference>
<organism evidence="11 12">
    <name type="scientific">Phialemonium thermophilum</name>
    <dbReference type="NCBI Taxonomy" id="223376"/>
    <lineage>
        <taxon>Eukaryota</taxon>
        <taxon>Fungi</taxon>
        <taxon>Dikarya</taxon>
        <taxon>Ascomycota</taxon>
        <taxon>Pezizomycotina</taxon>
        <taxon>Sordariomycetes</taxon>
        <taxon>Sordariomycetidae</taxon>
        <taxon>Cephalothecales</taxon>
        <taxon>Cephalothecaceae</taxon>
        <taxon>Phialemonium</taxon>
    </lineage>
</organism>
<feature type="domain" description="Metallo-beta-lactamase" evidence="10">
    <location>
        <begin position="38"/>
        <end position="202"/>
    </location>
</feature>
<protein>
    <recommendedName>
        <fullName evidence="5">hydroxyacylglutathione hydrolase</fullName>
        <ecNumber evidence="5">3.1.2.6</ecNumber>
    </recommendedName>
    <alternativeName>
        <fullName evidence="9">Glyoxalase II</fullName>
    </alternativeName>
</protein>
<evidence type="ECO:0000256" key="7">
    <source>
        <dbReference type="ARBA" id="ARBA00022801"/>
    </source>
</evidence>
<evidence type="ECO:0000256" key="9">
    <source>
        <dbReference type="ARBA" id="ARBA00031044"/>
    </source>
</evidence>
<dbReference type="PANTHER" id="PTHR11935:SF94">
    <property type="entry name" value="TENZING NORGAY, ISOFORM C"/>
    <property type="match status" value="1"/>
</dbReference>
<dbReference type="SMART" id="SM00849">
    <property type="entry name" value="Lactamase_B"/>
    <property type="match status" value="1"/>
</dbReference>
<dbReference type="InterPro" id="IPR017782">
    <property type="entry name" value="Hydroxyacylglutathione_Hdrlase"/>
</dbReference>
<dbReference type="Gene3D" id="3.60.15.10">
    <property type="entry name" value="Ribonuclease Z/Hydroxyacylglutathione hydrolase-like"/>
    <property type="match status" value="1"/>
</dbReference>
<comment type="similarity">
    <text evidence="4">Belongs to the metallo-beta-lactamase superfamily. Glyoxalase II family.</text>
</comment>
<dbReference type="Pfam" id="PF16123">
    <property type="entry name" value="HAGH_C"/>
    <property type="match status" value="1"/>
</dbReference>
<dbReference type="CDD" id="cd07723">
    <property type="entry name" value="hydroxyacylglutathione_hydrolase_MBL-fold"/>
    <property type="match status" value="1"/>
</dbReference>
<evidence type="ECO:0000256" key="2">
    <source>
        <dbReference type="ARBA" id="ARBA00001947"/>
    </source>
</evidence>
<comment type="catalytic activity">
    <reaction evidence="1">
        <text>an S-(2-hydroxyacyl)glutathione + H2O = a 2-hydroxy carboxylate + glutathione + H(+)</text>
        <dbReference type="Rhea" id="RHEA:21864"/>
        <dbReference type="ChEBI" id="CHEBI:15377"/>
        <dbReference type="ChEBI" id="CHEBI:15378"/>
        <dbReference type="ChEBI" id="CHEBI:57925"/>
        <dbReference type="ChEBI" id="CHEBI:58896"/>
        <dbReference type="ChEBI" id="CHEBI:71261"/>
        <dbReference type="EC" id="3.1.2.6"/>
    </reaction>
</comment>
<reference evidence="11 12" key="1">
    <citation type="journal article" date="2024" name="Commun. Biol.">
        <title>Comparative genomic analysis of thermophilic fungi reveals convergent evolutionary adaptations and gene losses.</title>
        <authorList>
            <person name="Steindorff A.S."/>
            <person name="Aguilar-Pontes M.V."/>
            <person name="Robinson A.J."/>
            <person name="Andreopoulos B."/>
            <person name="LaButti K."/>
            <person name="Kuo A."/>
            <person name="Mondo S."/>
            <person name="Riley R."/>
            <person name="Otillar R."/>
            <person name="Haridas S."/>
            <person name="Lipzen A."/>
            <person name="Grimwood J."/>
            <person name="Schmutz J."/>
            <person name="Clum A."/>
            <person name="Reid I.D."/>
            <person name="Moisan M.C."/>
            <person name="Butler G."/>
            <person name="Nguyen T.T.M."/>
            <person name="Dewar K."/>
            <person name="Conant G."/>
            <person name="Drula E."/>
            <person name="Henrissat B."/>
            <person name="Hansel C."/>
            <person name="Singer S."/>
            <person name="Hutchinson M.I."/>
            <person name="de Vries R.P."/>
            <person name="Natvig D.O."/>
            <person name="Powell A.J."/>
            <person name="Tsang A."/>
            <person name="Grigoriev I.V."/>
        </authorList>
    </citation>
    <scope>NUCLEOTIDE SEQUENCE [LARGE SCALE GENOMIC DNA]</scope>
    <source>
        <strain evidence="11 12">ATCC 24622</strain>
    </source>
</reference>
<dbReference type="EMBL" id="JAZHXJ010000074">
    <property type="protein sequence ID" value="KAL1876816.1"/>
    <property type="molecule type" value="Genomic_DNA"/>
</dbReference>
<accession>A0ABR3XLF1</accession>
<dbReference type="Proteomes" id="UP001586593">
    <property type="component" value="Unassembled WGS sequence"/>
</dbReference>
<keyword evidence="6" id="KW-0479">Metal-binding</keyword>
<evidence type="ECO:0000256" key="8">
    <source>
        <dbReference type="ARBA" id="ARBA00022833"/>
    </source>
</evidence>
<keyword evidence="7" id="KW-0378">Hydrolase</keyword>